<dbReference type="GO" id="GO:0030272">
    <property type="term" value="F:5-formyltetrahydrofolate cyclo-ligase activity"/>
    <property type="evidence" value="ECO:0007669"/>
    <property type="project" value="TreeGrafter"/>
</dbReference>
<evidence type="ECO:0000256" key="1">
    <source>
        <dbReference type="ARBA" id="ARBA00010638"/>
    </source>
</evidence>
<dbReference type="GO" id="GO:0035999">
    <property type="term" value="P:tetrahydrofolate interconversion"/>
    <property type="evidence" value="ECO:0007669"/>
    <property type="project" value="TreeGrafter"/>
</dbReference>
<dbReference type="GO" id="GO:0009396">
    <property type="term" value="P:folic acid-containing compound biosynthetic process"/>
    <property type="evidence" value="ECO:0007669"/>
    <property type="project" value="TreeGrafter"/>
</dbReference>
<sequence length="179" mass="19952">MVDGAMNTQSKSELRQLLRKQRAEKYKTHTLLHISQIPQVEKAQTIASYFSYGDEPDTHALNQHLISLGKSLLLPRINGESLEWVQWDGSNEQISSQSLIPEPIGEAITDTNAIEVVLVPALAMDPTGYRLGQGKGFYDRALKGLSAFTIGIIFPHELMSEPLPKDSWDVPVNLVEITR</sequence>
<evidence type="ECO:0000313" key="4">
    <source>
        <dbReference type="EMBL" id="CAB4547862.1"/>
    </source>
</evidence>
<dbReference type="AlphaFoldDB" id="A0A6J6C934"/>
<comment type="similarity">
    <text evidence="1">Belongs to the 5-formyltetrahydrofolate cyclo-ligase family.</text>
</comment>
<organism evidence="4">
    <name type="scientific">freshwater metagenome</name>
    <dbReference type="NCBI Taxonomy" id="449393"/>
    <lineage>
        <taxon>unclassified sequences</taxon>
        <taxon>metagenomes</taxon>
        <taxon>ecological metagenomes</taxon>
    </lineage>
</organism>
<gene>
    <name evidence="4" type="ORF">UFOPK1440_00920</name>
    <name evidence="5" type="ORF">UFOPK1946_01017</name>
</gene>
<dbReference type="Gene3D" id="3.40.50.10420">
    <property type="entry name" value="NagB/RpiA/CoA transferase-like"/>
    <property type="match status" value="1"/>
</dbReference>
<dbReference type="PANTHER" id="PTHR23407">
    <property type="entry name" value="ATPASE INHIBITOR/5-FORMYLTETRAHYDROFOLATE CYCLO-LIGASE"/>
    <property type="match status" value="1"/>
</dbReference>
<dbReference type="Pfam" id="PF01812">
    <property type="entry name" value="5-FTHF_cyc-lig"/>
    <property type="match status" value="1"/>
</dbReference>
<dbReference type="InterPro" id="IPR037171">
    <property type="entry name" value="NagB/RpiA_transferase-like"/>
</dbReference>
<keyword evidence="2" id="KW-0547">Nucleotide-binding</keyword>
<protein>
    <submittedName>
        <fullName evidence="4">Unannotated protein</fullName>
    </submittedName>
</protein>
<dbReference type="SUPFAM" id="SSF100950">
    <property type="entry name" value="NagB/RpiA/CoA transferase-like"/>
    <property type="match status" value="1"/>
</dbReference>
<dbReference type="PANTHER" id="PTHR23407:SF1">
    <property type="entry name" value="5-FORMYLTETRAHYDROFOLATE CYCLO-LIGASE"/>
    <property type="match status" value="1"/>
</dbReference>
<name>A0A6J6C934_9ZZZZ</name>
<dbReference type="InterPro" id="IPR024185">
    <property type="entry name" value="FTHF_cligase-like_sf"/>
</dbReference>
<reference evidence="4" key="1">
    <citation type="submission" date="2020-05" db="EMBL/GenBank/DDBJ databases">
        <authorList>
            <person name="Chiriac C."/>
            <person name="Salcher M."/>
            <person name="Ghai R."/>
            <person name="Kavagutti S V."/>
        </authorList>
    </citation>
    <scope>NUCLEOTIDE SEQUENCE</scope>
</reference>
<evidence type="ECO:0000256" key="2">
    <source>
        <dbReference type="ARBA" id="ARBA00022741"/>
    </source>
</evidence>
<dbReference type="GO" id="GO:0005524">
    <property type="term" value="F:ATP binding"/>
    <property type="evidence" value="ECO:0007669"/>
    <property type="project" value="UniProtKB-KW"/>
</dbReference>
<dbReference type="EMBL" id="CAEZVG010000071">
    <property type="protein sequence ID" value="CAB4629070.1"/>
    <property type="molecule type" value="Genomic_DNA"/>
</dbReference>
<accession>A0A6J6C934</accession>
<dbReference type="NCBIfam" id="TIGR02727">
    <property type="entry name" value="MTHFS_bact"/>
    <property type="match status" value="1"/>
</dbReference>
<dbReference type="PIRSF" id="PIRSF006806">
    <property type="entry name" value="FTHF_cligase"/>
    <property type="match status" value="1"/>
</dbReference>
<evidence type="ECO:0000313" key="5">
    <source>
        <dbReference type="EMBL" id="CAB4629070.1"/>
    </source>
</evidence>
<dbReference type="InterPro" id="IPR002698">
    <property type="entry name" value="FTHF_cligase"/>
</dbReference>
<evidence type="ECO:0000256" key="3">
    <source>
        <dbReference type="ARBA" id="ARBA00022840"/>
    </source>
</evidence>
<keyword evidence="3" id="KW-0067">ATP-binding</keyword>
<proteinExistence type="inferred from homology"/>
<dbReference type="EMBL" id="CAEZSP010000053">
    <property type="protein sequence ID" value="CAB4547862.1"/>
    <property type="molecule type" value="Genomic_DNA"/>
</dbReference>